<reference evidence="12 13" key="1">
    <citation type="journal article" date="2016" name="Mol. Biol. Evol.">
        <title>Comparative Genomics of Early-Diverging Mushroom-Forming Fungi Provides Insights into the Origins of Lignocellulose Decay Capabilities.</title>
        <authorList>
            <person name="Nagy L.G."/>
            <person name="Riley R."/>
            <person name="Tritt A."/>
            <person name="Adam C."/>
            <person name="Daum C."/>
            <person name="Floudas D."/>
            <person name="Sun H."/>
            <person name="Yadav J.S."/>
            <person name="Pangilinan J."/>
            <person name="Larsson K.H."/>
            <person name="Matsuura K."/>
            <person name="Barry K."/>
            <person name="Labutti K."/>
            <person name="Kuo R."/>
            <person name="Ohm R.A."/>
            <person name="Bhattacharya S.S."/>
            <person name="Shirouzu T."/>
            <person name="Yoshinaga Y."/>
            <person name="Martin F.M."/>
            <person name="Grigoriev I.V."/>
            <person name="Hibbett D.S."/>
        </authorList>
    </citation>
    <scope>NUCLEOTIDE SEQUENCE [LARGE SCALE GENOMIC DNA]</scope>
    <source>
        <strain evidence="12 13">L-15889</strain>
    </source>
</reference>
<evidence type="ECO:0000259" key="11">
    <source>
        <dbReference type="Pfam" id="PF00999"/>
    </source>
</evidence>
<dbReference type="Gene3D" id="1.20.1530.20">
    <property type="match status" value="2"/>
</dbReference>
<keyword evidence="8 10" id="KW-0472">Membrane</keyword>
<evidence type="ECO:0000256" key="2">
    <source>
        <dbReference type="ARBA" id="ARBA00022448"/>
    </source>
</evidence>
<keyword evidence="13" id="KW-1185">Reference proteome</keyword>
<dbReference type="GO" id="GO:0015297">
    <property type="term" value="F:antiporter activity"/>
    <property type="evidence" value="ECO:0007669"/>
    <property type="project" value="UniProtKB-KW"/>
</dbReference>
<dbReference type="Pfam" id="PF00999">
    <property type="entry name" value="Na_H_Exchanger"/>
    <property type="match status" value="2"/>
</dbReference>
<dbReference type="PANTHER" id="PTHR43562">
    <property type="entry name" value="NAPA-TYPE SODIUM/HYDROGEN ANTIPORTER"/>
    <property type="match status" value="1"/>
</dbReference>
<dbReference type="GO" id="GO:0016020">
    <property type="term" value="C:membrane"/>
    <property type="evidence" value="ECO:0007669"/>
    <property type="project" value="UniProtKB-SubCell"/>
</dbReference>
<evidence type="ECO:0000313" key="12">
    <source>
        <dbReference type="EMBL" id="KZT66977.1"/>
    </source>
</evidence>
<feature type="transmembrane region" description="Helical" evidence="10">
    <location>
        <begin position="538"/>
        <end position="561"/>
    </location>
</feature>
<dbReference type="GO" id="GO:1902600">
    <property type="term" value="P:proton transmembrane transport"/>
    <property type="evidence" value="ECO:0007669"/>
    <property type="project" value="InterPro"/>
</dbReference>
<evidence type="ECO:0000256" key="9">
    <source>
        <dbReference type="ARBA" id="ARBA00023201"/>
    </source>
</evidence>
<evidence type="ECO:0000256" key="1">
    <source>
        <dbReference type="ARBA" id="ARBA00004141"/>
    </source>
</evidence>
<feature type="transmembrane region" description="Helical" evidence="10">
    <location>
        <begin position="26"/>
        <end position="44"/>
    </location>
</feature>
<feature type="transmembrane region" description="Helical" evidence="10">
    <location>
        <begin position="404"/>
        <end position="424"/>
    </location>
</feature>
<organism evidence="12 13">
    <name type="scientific">Daedalea quercina L-15889</name>
    <dbReference type="NCBI Taxonomy" id="1314783"/>
    <lineage>
        <taxon>Eukaryota</taxon>
        <taxon>Fungi</taxon>
        <taxon>Dikarya</taxon>
        <taxon>Basidiomycota</taxon>
        <taxon>Agaricomycotina</taxon>
        <taxon>Agaricomycetes</taxon>
        <taxon>Polyporales</taxon>
        <taxon>Fomitopsis</taxon>
    </lineage>
</organism>
<keyword evidence="5 10" id="KW-1133">Transmembrane helix</keyword>
<keyword evidence="9" id="KW-0739">Sodium transport</keyword>
<keyword evidence="7" id="KW-0406">Ion transport</keyword>
<dbReference type="InterPro" id="IPR038770">
    <property type="entry name" value="Na+/solute_symporter_sf"/>
</dbReference>
<keyword evidence="4 10" id="KW-0812">Transmembrane</keyword>
<dbReference type="InterPro" id="IPR006153">
    <property type="entry name" value="Cation/H_exchanger_TM"/>
</dbReference>
<dbReference type="Proteomes" id="UP000076727">
    <property type="component" value="Unassembled WGS sequence"/>
</dbReference>
<protein>
    <recommendedName>
        <fullName evidence="11">Cation/H+ exchanger transmembrane domain-containing protein</fullName>
    </recommendedName>
</protein>
<keyword evidence="3" id="KW-0050">Antiport</keyword>
<dbReference type="OrthoDB" id="1288932at2759"/>
<sequence length="574" mass="61479">MDIASLASLSSTPTSSFPYTQPGLPTLLTALSFLFFLNFLRMIADVTLHAGLVAELFLGMVYGAPLAGILPAEWETAFNVLGYLGLVFVIFEGGLSTNLALLLRNLPLSCFCALTGIRTPMALSFALLTSGYGYPPLEAFAAGAALSSTSLGTTLAALNSVSKHATLPTADSEVKKRGEEIIEMTGDRGPVSVTNETGSAAHSPRCSAYATISALPVLQQTRIGTVLTSAAIIDDVVGLVIAALIPGLANMESSSSSNSELDLAWTLIRPLLSSLLIALITPVSARFILRPAFWFREVGERWCAPRREDKRWGCSLSGTKWGTESHADFVKVSIMVCVLSGFISVAYYTGSSVLFGAYMAGLTLSYLARPPHAQDEQLVGQEDRAAMLSFESAYARTLGPLQEFIFAPIFFASIGYAIPFLLLWRPTILWRGVLYALLMCIGKLAVGLPVVVWSISTKDTISHVEERTTLHSQSSSAPGPRLTPFRDRLHASLYPAAFVGIAMISRGEIGLLIAQIARNGLSMGGTYGDADGLLSEEGFLVCIWAILLCTLVGPICTGVIVRKWRHHVTVGVWG</sequence>
<feature type="transmembrane region" description="Helical" evidence="10">
    <location>
        <begin position="56"/>
        <end position="74"/>
    </location>
</feature>
<feature type="transmembrane region" description="Helical" evidence="10">
    <location>
        <begin position="139"/>
        <end position="158"/>
    </location>
</feature>
<feature type="transmembrane region" description="Helical" evidence="10">
    <location>
        <begin position="268"/>
        <end position="289"/>
    </location>
</feature>
<evidence type="ECO:0000256" key="7">
    <source>
        <dbReference type="ARBA" id="ARBA00023065"/>
    </source>
</evidence>
<dbReference type="PANTHER" id="PTHR43562:SF3">
    <property type="entry name" value="SODIUM ION_PROTON EXCHANGER (EUROFUNG)"/>
    <property type="match status" value="1"/>
</dbReference>
<proteinExistence type="predicted"/>
<feature type="transmembrane region" description="Helical" evidence="10">
    <location>
        <begin position="226"/>
        <end position="248"/>
    </location>
</feature>
<evidence type="ECO:0000256" key="4">
    <source>
        <dbReference type="ARBA" id="ARBA00022692"/>
    </source>
</evidence>
<evidence type="ECO:0000256" key="10">
    <source>
        <dbReference type="SAM" id="Phobius"/>
    </source>
</evidence>
<feature type="domain" description="Cation/H+ exchanger transmembrane" evidence="11">
    <location>
        <begin position="51"/>
        <end position="160"/>
    </location>
</feature>
<dbReference type="AlphaFoldDB" id="A0A165NHG9"/>
<feature type="transmembrane region" description="Helical" evidence="10">
    <location>
        <begin position="433"/>
        <end position="455"/>
    </location>
</feature>
<keyword evidence="2" id="KW-0813">Transport</keyword>
<keyword evidence="6" id="KW-0915">Sodium</keyword>
<feature type="transmembrane region" description="Helical" evidence="10">
    <location>
        <begin position="80"/>
        <end position="103"/>
    </location>
</feature>
<evidence type="ECO:0000256" key="5">
    <source>
        <dbReference type="ARBA" id="ARBA00022989"/>
    </source>
</evidence>
<evidence type="ECO:0000256" key="8">
    <source>
        <dbReference type="ARBA" id="ARBA00023136"/>
    </source>
</evidence>
<gene>
    <name evidence="12" type="ORF">DAEQUDRAFT_425949</name>
</gene>
<dbReference type="GO" id="GO:0006814">
    <property type="term" value="P:sodium ion transport"/>
    <property type="evidence" value="ECO:0007669"/>
    <property type="project" value="UniProtKB-KW"/>
</dbReference>
<dbReference type="EMBL" id="KV429081">
    <property type="protein sequence ID" value="KZT66977.1"/>
    <property type="molecule type" value="Genomic_DNA"/>
</dbReference>
<name>A0A165NHG9_9APHY</name>
<evidence type="ECO:0000256" key="6">
    <source>
        <dbReference type="ARBA" id="ARBA00023053"/>
    </source>
</evidence>
<evidence type="ECO:0000256" key="3">
    <source>
        <dbReference type="ARBA" id="ARBA00022449"/>
    </source>
</evidence>
<feature type="transmembrane region" description="Helical" evidence="10">
    <location>
        <begin position="329"/>
        <end position="349"/>
    </location>
</feature>
<accession>A0A165NHG9</accession>
<comment type="subcellular location">
    <subcellularLocation>
        <location evidence="1">Membrane</location>
        <topology evidence="1">Multi-pass membrane protein</topology>
    </subcellularLocation>
</comment>
<feature type="transmembrane region" description="Helical" evidence="10">
    <location>
        <begin position="110"/>
        <end position="133"/>
    </location>
</feature>
<feature type="domain" description="Cation/H+ exchanger transmembrane" evidence="11">
    <location>
        <begin position="332"/>
        <end position="562"/>
    </location>
</feature>
<evidence type="ECO:0000313" key="13">
    <source>
        <dbReference type="Proteomes" id="UP000076727"/>
    </source>
</evidence>